<evidence type="ECO:0000256" key="8">
    <source>
        <dbReference type="ARBA" id="ARBA00023242"/>
    </source>
</evidence>
<dbReference type="InterPro" id="IPR044574">
    <property type="entry name" value="ARIP4-like"/>
</dbReference>
<dbReference type="GO" id="GO:0016887">
    <property type="term" value="F:ATP hydrolysis activity"/>
    <property type="evidence" value="ECO:0007669"/>
    <property type="project" value="InterPro"/>
</dbReference>
<keyword evidence="6" id="KW-0067">ATP-binding</keyword>
<dbReference type="GO" id="GO:0005524">
    <property type="term" value="F:ATP binding"/>
    <property type="evidence" value="ECO:0007669"/>
    <property type="project" value="UniProtKB-KW"/>
</dbReference>
<evidence type="ECO:0000259" key="9">
    <source>
        <dbReference type="PROSITE" id="PS51194"/>
    </source>
</evidence>
<keyword evidence="5" id="KW-0347">Helicase</keyword>
<proteinExistence type="inferred from homology"/>
<protein>
    <recommendedName>
        <fullName evidence="9">Helicase C-terminal domain-containing protein</fullName>
    </recommendedName>
</protein>
<evidence type="ECO:0000256" key="1">
    <source>
        <dbReference type="ARBA" id="ARBA00004123"/>
    </source>
</evidence>
<organism evidence="11">
    <name type="scientific">Volvox carteri f. nagariensis</name>
    <dbReference type="NCBI Taxonomy" id="3068"/>
    <lineage>
        <taxon>Eukaryota</taxon>
        <taxon>Viridiplantae</taxon>
        <taxon>Chlorophyta</taxon>
        <taxon>core chlorophytes</taxon>
        <taxon>Chlorophyceae</taxon>
        <taxon>CS clade</taxon>
        <taxon>Chlamydomonadales</taxon>
        <taxon>Volvocaceae</taxon>
        <taxon>Volvox</taxon>
    </lineage>
</organism>
<dbReference type="InParanoid" id="D8UI19"/>
<gene>
    <name evidence="10" type="ORF">VOLCADRAFT_48099</name>
</gene>
<evidence type="ECO:0000256" key="4">
    <source>
        <dbReference type="ARBA" id="ARBA00022801"/>
    </source>
</evidence>
<dbReference type="STRING" id="3068.D8UI19"/>
<evidence type="ECO:0000313" key="11">
    <source>
        <dbReference type="Proteomes" id="UP000001058"/>
    </source>
</evidence>
<dbReference type="PANTHER" id="PTHR45797:SF1">
    <property type="entry name" value="HELICASE ARIP4"/>
    <property type="match status" value="1"/>
</dbReference>
<dbReference type="GO" id="GO:0003677">
    <property type="term" value="F:DNA binding"/>
    <property type="evidence" value="ECO:0007669"/>
    <property type="project" value="UniProtKB-KW"/>
</dbReference>
<dbReference type="Proteomes" id="UP000001058">
    <property type="component" value="Unassembled WGS sequence"/>
</dbReference>
<dbReference type="GO" id="GO:0005634">
    <property type="term" value="C:nucleus"/>
    <property type="evidence" value="ECO:0007669"/>
    <property type="project" value="UniProtKB-SubCell"/>
</dbReference>
<feature type="non-terminal residue" evidence="10">
    <location>
        <position position="1"/>
    </location>
</feature>
<dbReference type="SUPFAM" id="SSF52540">
    <property type="entry name" value="P-loop containing nucleoside triphosphate hydrolases"/>
    <property type="match status" value="1"/>
</dbReference>
<feature type="non-terminal residue" evidence="10">
    <location>
        <position position="77"/>
    </location>
</feature>
<dbReference type="GO" id="GO:0004386">
    <property type="term" value="F:helicase activity"/>
    <property type="evidence" value="ECO:0007669"/>
    <property type="project" value="UniProtKB-KW"/>
</dbReference>
<dbReference type="OrthoDB" id="448448at2759"/>
<dbReference type="AlphaFoldDB" id="D8UI19"/>
<dbReference type="Gene3D" id="3.40.50.300">
    <property type="entry name" value="P-loop containing nucleotide triphosphate hydrolases"/>
    <property type="match status" value="1"/>
</dbReference>
<dbReference type="KEGG" id="vcn:VOLCADRAFT_48099"/>
<dbReference type="InterPro" id="IPR049730">
    <property type="entry name" value="SNF2/RAD54-like_C"/>
</dbReference>
<dbReference type="PROSITE" id="PS51194">
    <property type="entry name" value="HELICASE_CTER"/>
    <property type="match status" value="1"/>
</dbReference>
<comment type="similarity">
    <text evidence="2">Belongs to the SNF2/RAD54 helicase family.</text>
</comment>
<dbReference type="Pfam" id="PF00271">
    <property type="entry name" value="Helicase_C"/>
    <property type="match status" value="1"/>
</dbReference>
<keyword evidence="8" id="KW-0539">Nucleus</keyword>
<keyword evidence="11" id="KW-1185">Reference proteome</keyword>
<evidence type="ECO:0000256" key="5">
    <source>
        <dbReference type="ARBA" id="ARBA00022806"/>
    </source>
</evidence>
<feature type="domain" description="Helicase C-terminal" evidence="9">
    <location>
        <begin position="1"/>
        <end position="77"/>
    </location>
</feature>
<name>D8UI19_VOLCA</name>
<evidence type="ECO:0000256" key="7">
    <source>
        <dbReference type="ARBA" id="ARBA00023125"/>
    </source>
</evidence>
<keyword evidence="7" id="KW-0238">DNA-binding</keyword>
<keyword evidence="3" id="KW-0547">Nucleotide-binding</keyword>
<dbReference type="CDD" id="cd18793">
    <property type="entry name" value="SF2_C_SNF"/>
    <property type="match status" value="1"/>
</dbReference>
<dbReference type="GeneID" id="9620918"/>
<dbReference type="RefSeq" id="XP_002958303.1">
    <property type="nucleotide sequence ID" value="XM_002958257.1"/>
</dbReference>
<comment type="subcellular location">
    <subcellularLocation>
        <location evidence="1">Nucleus</location>
    </subcellularLocation>
</comment>
<evidence type="ECO:0000256" key="6">
    <source>
        <dbReference type="ARBA" id="ARBA00022840"/>
    </source>
</evidence>
<dbReference type="eggNOG" id="KOG1015">
    <property type="taxonomic scope" value="Eukaryota"/>
</dbReference>
<evidence type="ECO:0000313" key="10">
    <source>
        <dbReference type="EMBL" id="EFJ40596.1"/>
    </source>
</evidence>
<dbReference type="EMBL" id="GL378411">
    <property type="protein sequence ID" value="EFJ40596.1"/>
    <property type="molecule type" value="Genomic_DNA"/>
</dbReference>
<evidence type="ECO:0000256" key="2">
    <source>
        <dbReference type="ARBA" id="ARBA00007025"/>
    </source>
</evidence>
<reference evidence="10 11" key="1">
    <citation type="journal article" date="2010" name="Science">
        <title>Genomic analysis of organismal complexity in the multicellular green alga Volvox carteri.</title>
        <authorList>
            <person name="Prochnik S.E."/>
            <person name="Umen J."/>
            <person name="Nedelcu A.M."/>
            <person name="Hallmann A."/>
            <person name="Miller S.M."/>
            <person name="Nishii I."/>
            <person name="Ferris P."/>
            <person name="Kuo A."/>
            <person name="Mitros T."/>
            <person name="Fritz-Laylin L.K."/>
            <person name="Hellsten U."/>
            <person name="Chapman J."/>
            <person name="Simakov O."/>
            <person name="Rensing S.A."/>
            <person name="Terry A."/>
            <person name="Pangilinan J."/>
            <person name="Kapitonov V."/>
            <person name="Jurka J."/>
            <person name="Salamov A."/>
            <person name="Shapiro H."/>
            <person name="Schmutz J."/>
            <person name="Grimwood J."/>
            <person name="Lindquist E."/>
            <person name="Lucas S."/>
            <person name="Grigoriev I.V."/>
            <person name="Schmitt R."/>
            <person name="Kirk D."/>
            <person name="Rokhsar D.S."/>
        </authorList>
    </citation>
    <scope>NUCLEOTIDE SEQUENCE [LARGE SCALE GENOMIC DNA]</scope>
    <source>
        <strain evidence="11">f. Nagariensis / Eve</strain>
    </source>
</reference>
<dbReference type="InterPro" id="IPR027417">
    <property type="entry name" value="P-loop_NTPase"/>
</dbReference>
<keyword evidence="4" id="KW-0378">Hydrolase</keyword>
<dbReference type="PANTHER" id="PTHR45797">
    <property type="entry name" value="RAD54-LIKE"/>
    <property type="match status" value="1"/>
</dbReference>
<sequence length="77" mass="8773">ILVSSKAGSLGTNLTSACRMVIFDLPWNPVFNAQAIARIYRFGQTRPTFVYRLLYAATLEELVYDLNVDKEELFNKV</sequence>
<evidence type="ECO:0000256" key="3">
    <source>
        <dbReference type="ARBA" id="ARBA00022741"/>
    </source>
</evidence>
<dbReference type="InterPro" id="IPR001650">
    <property type="entry name" value="Helicase_C-like"/>
</dbReference>
<accession>D8UI19</accession>